<gene>
    <name evidence="1" type="ORF">BU16DRAFT_561840</name>
</gene>
<dbReference type="AlphaFoldDB" id="A0A6A6QUG2"/>
<proteinExistence type="predicted"/>
<name>A0A6A6QUG2_9PEZI</name>
<organism evidence="1 2">
    <name type="scientific">Lophium mytilinum</name>
    <dbReference type="NCBI Taxonomy" id="390894"/>
    <lineage>
        <taxon>Eukaryota</taxon>
        <taxon>Fungi</taxon>
        <taxon>Dikarya</taxon>
        <taxon>Ascomycota</taxon>
        <taxon>Pezizomycotina</taxon>
        <taxon>Dothideomycetes</taxon>
        <taxon>Pleosporomycetidae</taxon>
        <taxon>Mytilinidiales</taxon>
        <taxon>Mytilinidiaceae</taxon>
        <taxon>Lophium</taxon>
    </lineage>
</organism>
<protein>
    <submittedName>
        <fullName evidence="1">Uncharacterized protein</fullName>
    </submittedName>
</protein>
<evidence type="ECO:0000313" key="2">
    <source>
        <dbReference type="Proteomes" id="UP000799750"/>
    </source>
</evidence>
<dbReference type="EMBL" id="MU004189">
    <property type="protein sequence ID" value="KAF2495560.1"/>
    <property type="molecule type" value="Genomic_DNA"/>
</dbReference>
<sequence>MVRRKSPHIAYLYDILQPSLLLFSFVPRGGHTRFIIRTPGERVTMPAPRRKGNHAILTTSPAGRETAGTQLLNGGNRYAKAVTNAPCSPPHGTSRLSGGEPGSPRFRVSIVA</sequence>
<dbReference type="Proteomes" id="UP000799750">
    <property type="component" value="Unassembled WGS sequence"/>
</dbReference>
<accession>A0A6A6QUG2</accession>
<keyword evidence="2" id="KW-1185">Reference proteome</keyword>
<reference evidence="1" key="1">
    <citation type="journal article" date="2020" name="Stud. Mycol.">
        <title>101 Dothideomycetes genomes: a test case for predicting lifestyles and emergence of pathogens.</title>
        <authorList>
            <person name="Haridas S."/>
            <person name="Albert R."/>
            <person name="Binder M."/>
            <person name="Bloem J."/>
            <person name="Labutti K."/>
            <person name="Salamov A."/>
            <person name="Andreopoulos B."/>
            <person name="Baker S."/>
            <person name="Barry K."/>
            <person name="Bills G."/>
            <person name="Bluhm B."/>
            <person name="Cannon C."/>
            <person name="Castanera R."/>
            <person name="Culley D."/>
            <person name="Daum C."/>
            <person name="Ezra D."/>
            <person name="Gonzalez J."/>
            <person name="Henrissat B."/>
            <person name="Kuo A."/>
            <person name="Liang C."/>
            <person name="Lipzen A."/>
            <person name="Lutzoni F."/>
            <person name="Magnuson J."/>
            <person name="Mondo S."/>
            <person name="Nolan M."/>
            <person name="Ohm R."/>
            <person name="Pangilinan J."/>
            <person name="Park H.-J."/>
            <person name="Ramirez L."/>
            <person name="Alfaro M."/>
            <person name="Sun H."/>
            <person name="Tritt A."/>
            <person name="Yoshinaga Y."/>
            <person name="Zwiers L.-H."/>
            <person name="Turgeon B."/>
            <person name="Goodwin S."/>
            <person name="Spatafora J."/>
            <person name="Crous P."/>
            <person name="Grigoriev I."/>
        </authorList>
    </citation>
    <scope>NUCLEOTIDE SEQUENCE</scope>
    <source>
        <strain evidence="1">CBS 269.34</strain>
    </source>
</reference>
<evidence type="ECO:0000313" key="1">
    <source>
        <dbReference type="EMBL" id="KAF2495560.1"/>
    </source>
</evidence>